<accession>A0ABP6Q1I5</accession>
<evidence type="ECO:0000256" key="1">
    <source>
        <dbReference type="SAM" id="Phobius"/>
    </source>
</evidence>
<reference evidence="3" key="1">
    <citation type="journal article" date="2019" name="Int. J. Syst. Evol. Microbiol.">
        <title>The Global Catalogue of Microorganisms (GCM) 10K type strain sequencing project: providing services to taxonomists for standard genome sequencing and annotation.</title>
        <authorList>
            <consortium name="The Broad Institute Genomics Platform"/>
            <consortium name="The Broad Institute Genome Sequencing Center for Infectious Disease"/>
            <person name="Wu L."/>
            <person name="Ma J."/>
        </authorList>
    </citation>
    <scope>NUCLEOTIDE SEQUENCE [LARGE SCALE GENOMIC DNA]</scope>
    <source>
        <strain evidence="3">JCM 9377</strain>
    </source>
</reference>
<keyword evidence="3" id="KW-1185">Reference proteome</keyword>
<dbReference type="EMBL" id="BAAAUV010000003">
    <property type="protein sequence ID" value="GAA3199821.1"/>
    <property type="molecule type" value="Genomic_DNA"/>
</dbReference>
<keyword evidence="1" id="KW-0472">Membrane</keyword>
<keyword evidence="1" id="KW-1133">Transmembrane helix</keyword>
<evidence type="ECO:0000313" key="3">
    <source>
        <dbReference type="Proteomes" id="UP001501237"/>
    </source>
</evidence>
<keyword evidence="1" id="KW-0812">Transmembrane</keyword>
<protein>
    <submittedName>
        <fullName evidence="2">Uncharacterized protein</fullName>
    </submittedName>
</protein>
<feature type="transmembrane region" description="Helical" evidence="1">
    <location>
        <begin position="72"/>
        <end position="93"/>
    </location>
</feature>
<organism evidence="2 3">
    <name type="scientific">Actinocorallia longicatena</name>
    <dbReference type="NCBI Taxonomy" id="111803"/>
    <lineage>
        <taxon>Bacteria</taxon>
        <taxon>Bacillati</taxon>
        <taxon>Actinomycetota</taxon>
        <taxon>Actinomycetes</taxon>
        <taxon>Streptosporangiales</taxon>
        <taxon>Thermomonosporaceae</taxon>
        <taxon>Actinocorallia</taxon>
    </lineage>
</organism>
<comment type="caution">
    <text evidence="2">The sequence shown here is derived from an EMBL/GenBank/DDBJ whole genome shotgun (WGS) entry which is preliminary data.</text>
</comment>
<sequence>MVTACAEIVTASRLDIGRVGCTLITKRYVIKEVSLMNEQTLVPLRAAVIFLTAFMAAVTVAALTYLSQRDLAAALLAAGGAFGTVLPAANTYIGR</sequence>
<name>A0ABP6Q1I5_9ACTN</name>
<proteinExistence type="predicted"/>
<feature type="transmembrane region" description="Helical" evidence="1">
    <location>
        <begin position="46"/>
        <end position="66"/>
    </location>
</feature>
<gene>
    <name evidence="2" type="ORF">GCM10010468_12190</name>
</gene>
<evidence type="ECO:0000313" key="2">
    <source>
        <dbReference type="EMBL" id="GAA3199821.1"/>
    </source>
</evidence>
<dbReference type="Proteomes" id="UP001501237">
    <property type="component" value="Unassembled WGS sequence"/>
</dbReference>